<dbReference type="EMBL" id="JAESIY010000012">
    <property type="protein sequence ID" value="MBL3658400.1"/>
    <property type="molecule type" value="Genomic_DNA"/>
</dbReference>
<dbReference type="PROSITE" id="PS51257">
    <property type="entry name" value="PROKAR_LIPOPROTEIN"/>
    <property type="match status" value="1"/>
</dbReference>
<dbReference type="Gene3D" id="3.20.20.80">
    <property type="entry name" value="Glycosidases"/>
    <property type="match status" value="1"/>
</dbReference>
<dbReference type="GO" id="GO:0005975">
    <property type="term" value="P:carbohydrate metabolic process"/>
    <property type="evidence" value="ECO:0007669"/>
    <property type="project" value="InterPro"/>
</dbReference>
<dbReference type="Gene3D" id="3.40.5.30">
    <property type="entry name" value="(Trans)glycosidases - domain 2"/>
    <property type="match status" value="1"/>
</dbReference>
<dbReference type="GO" id="GO:0008843">
    <property type="term" value="F:endochitinase activity"/>
    <property type="evidence" value="ECO:0007669"/>
    <property type="project" value="UniProtKB-EC"/>
</dbReference>
<keyword evidence="6" id="KW-1185">Reference proteome</keyword>
<dbReference type="Proteomes" id="UP000659388">
    <property type="component" value="Unassembled WGS sequence"/>
</dbReference>
<keyword evidence="5" id="KW-0378">Hydrolase</keyword>
<dbReference type="PROSITE" id="PS51910">
    <property type="entry name" value="GH18_2"/>
    <property type="match status" value="1"/>
</dbReference>
<dbReference type="PANTHER" id="PTHR11177:SF317">
    <property type="entry name" value="CHITINASE 12-RELATED"/>
    <property type="match status" value="1"/>
</dbReference>
<protein>
    <recommendedName>
        <fullName evidence="2">chitinase</fullName>
        <ecNumber evidence="2">3.2.1.14</ecNumber>
    </recommendedName>
</protein>
<dbReference type="GO" id="GO:0008061">
    <property type="term" value="F:chitin binding"/>
    <property type="evidence" value="ECO:0007669"/>
    <property type="project" value="InterPro"/>
</dbReference>
<sequence length="434" mass="49047">MKIYVLLILLLAQLGIVSCSDDEDNSSPDLDLIVAEVQTTINLNIDEETLLHLDFENAKGPLSYVWTVDDSVNSEEENFIFSSHESGQYFVNVYVEDAEGKYTSVQFQLIVDGKPLFNGDKVVVGYYPSYRNNEVQWDKITHFIYAHIYPKNDGTLDLSDMAKLSDYVEEAKANNVKILVSLGGAGEYPGRNERVFTNVILNKNKRTKLIKNIVSFVSNNKLDGIDIYYNEFIGGGEAVDNSESNQLLPFYRELRNALPSANIITTSVTGSYGWAAYHYRDIADRMSNIFNLISVMAFDNLGTYENSPLGHPATVKDMENALNRYLEFGVPKNKIVVGIPFYGRDFLNKAGGLAETITYADIIKRYSPSEVELDIGNIKRDGHNIFFDSRNIISQKVNYLRKNDFKGITLWELGQDSPDSNWSLLQDIPSQFEK</sequence>
<gene>
    <name evidence="5" type="ORF">JL102_19770</name>
</gene>
<dbReference type="SUPFAM" id="SSF49299">
    <property type="entry name" value="PKD domain"/>
    <property type="match status" value="1"/>
</dbReference>
<organism evidence="5 6">
    <name type="scientific">Fulvivirga sediminis</name>
    <dbReference type="NCBI Taxonomy" id="2803949"/>
    <lineage>
        <taxon>Bacteria</taxon>
        <taxon>Pseudomonadati</taxon>
        <taxon>Bacteroidota</taxon>
        <taxon>Cytophagia</taxon>
        <taxon>Cytophagales</taxon>
        <taxon>Fulvivirgaceae</taxon>
        <taxon>Fulvivirga</taxon>
    </lineage>
</organism>
<name>A0A937F9Y1_9BACT</name>
<evidence type="ECO:0000313" key="6">
    <source>
        <dbReference type="Proteomes" id="UP000659388"/>
    </source>
</evidence>
<accession>A0A937F9Y1</accession>
<dbReference type="SUPFAM" id="SSF51445">
    <property type="entry name" value="(Trans)glycosidases"/>
    <property type="match status" value="1"/>
</dbReference>
<comment type="caution">
    <text evidence="5">The sequence shown here is derived from an EMBL/GenBank/DDBJ whole genome shotgun (WGS) entry which is preliminary data.</text>
</comment>
<dbReference type="EC" id="3.2.1.14" evidence="2"/>
<dbReference type="InterPro" id="IPR011583">
    <property type="entry name" value="Chitinase_II/V-like_cat"/>
</dbReference>
<comment type="catalytic activity">
    <reaction evidence="1">
        <text>Random endo-hydrolysis of N-acetyl-beta-D-glucosaminide (1-&gt;4)-beta-linkages in chitin and chitodextrins.</text>
        <dbReference type="EC" id="3.2.1.14"/>
    </reaction>
</comment>
<dbReference type="PANTHER" id="PTHR11177">
    <property type="entry name" value="CHITINASE"/>
    <property type="match status" value="1"/>
</dbReference>
<keyword evidence="3" id="KW-0732">Signal</keyword>
<evidence type="ECO:0000256" key="2">
    <source>
        <dbReference type="ARBA" id="ARBA00012729"/>
    </source>
</evidence>
<dbReference type="Pfam" id="PF00704">
    <property type="entry name" value="Glyco_hydro_18"/>
    <property type="match status" value="1"/>
</dbReference>
<evidence type="ECO:0000256" key="1">
    <source>
        <dbReference type="ARBA" id="ARBA00000822"/>
    </source>
</evidence>
<proteinExistence type="predicted"/>
<dbReference type="InterPro" id="IPR035986">
    <property type="entry name" value="PKD_dom_sf"/>
</dbReference>
<reference evidence="5" key="1">
    <citation type="submission" date="2021-01" db="EMBL/GenBank/DDBJ databases">
        <title>Fulvivirga kasyanovii gen. nov., sp nov., a novel member of the phylum Bacteroidetes isolated from seawater in a mussel farm.</title>
        <authorList>
            <person name="Zhao L.-H."/>
            <person name="Wang Z.-J."/>
        </authorList>
    </citation>
    <scope>NUCLEOTIDE SEQUENCE</scope>
    <source>
        <strain evidence="5">2943</strain>
    </source>
</reference>
<feature type="signal peptide" evidence="3">
    <location>
        <begin position="1"/>
        <end position="20"/>
    </location>
</feature>
<evidence type="ECO:0000259" key="4">
    <source>
        <dbReference type="PROSITE" id="PS51910"/>
    </source>
</evidence>
<dbReference type="RefSeq" id="WP_202246192.1">
    <property type="nucleotide sequence ID" value="NZ_JAESIY010000012.1"/>
</dbReference>
<dbReference type="SMART" id="SM00636">
    <property type="entry name" value="Glyco_18"/>
    <property type="match status" value="1"/>
</dbReference>
<dbReference type="InterPro" id="IPR001223">
    <property type="entry name" value="Glyco_hydro18_cat"/>
</dbReference>
<dbReference type="InterPro" id="IPR050314">
    <property type="entry name" value="Glycosyl_Hydrlase_18"/>
</dbReference>
<feature type="chain" id="PRO_5037091098" description="chitinase" evidence="3">
    <location>
        <begin position="21"/>
        <end position="434"/>
    </location>
</feature>
<dbReference type="AlphaFoldDB" id="A0A937F9Y1"/>
<feature type="domain" description="GH18" evidence="4">
    <location>
        <begin position="120"/>
        <end position="434"/>
    </location>
</feature>
<evidence type="ECO:0000313" key="5">
    <source>
        <dbReference type="EMBL" id="MBL3658400.1"/>
    </source>
</evidence>
<dbReference type="InterPro" id="IPR017853">
    <property type="entry name" value="GH"/>
</dbReference>
<evidence type="ECO:0000256" key="3">
    <source>
        <dbReference type="SAM" id="SignalP"/>
    </source>
</evidence>